<accession>A0ABC8Q4W6</accession>
<gene>
    <name evidence="1" type="ORF">LMG18096_00165</name>
</gene>
<sequence length="38" mass="4533">MDKARQTQDPKERQKLLDEHWATMQTTMGMMRELWGPG</sequence>
<dbReference type="EMBL" id="CATZAT010000001">
    <property type="protein sequence ID" value="CAJ0774279.1"/>
    <property type="molecule type" value="Genomic_DNA"/>
</dbReference>
<comment type="caution">
    <text evidence="1">The sequence shown here is derived from an EMBL/GenBank/DDBJ whole genome shotgun (WGS) entry which is preliminary data.</text>
</comment>
<organism evidence="1 2">
    <name type="scientific">Ralstonia holmesii</name>
    <dbReference type="NCBI Taxonomy" id="3058602"/>
    <lineage>
        <taxon>Bacteria</taxon>
        <taxon>Pseudomonadati</taxon>
        <taxon>Pseudomonadota</taxon>
        <taxon>Betaproteobacteria</taxon>
        <taxon>Burkholderiales</taxon>
        <taxon>Burkholderiaceae</taxon>
        <taxon>Ralstonia</taxon>
    </lineage>
</organism>
<dbReference type="AlphaFoldDB" id="A0ABC8Q4W6"/>
<evidence type="ECO:0000313" key="1">
    <source>
        <dbReference type="EMBL" id="CAJ0774279.1"/>
    </source>
</evidence>
<reference evidence="1 2" key="1">
    <citation type="submission" date="2023-07" db="EMBL/GenBank/DDBJ databases">
        <authorList>
            <person name="Peeters C."/>
        </authorList>
    </citation>
    <scope>NUCLEOTIDE SEQUENCE [LARGE SCALE GENOMIC DNA]</scope>
    <source>
        <strain evidence="1 2">LMG 18096</strain>
    </source>
</reference>
<evidence type="ECO:0000313" key="2">
    <source>
        <dbReference type="Proteomes" id="UP001189663"/>
    </source>
</evidence>
<dbReference type="Proteomes" id="UP001189663">
    <property type="component" value="Unassembled WGS sequence"/>
</dbReference>
<proteinExistence type="predicted"/>
<keyword evidence="2" id="KW-1185">Reference proteome</keyword>
<protein>
    <submittedName>
        <fullName evidence="1">Uncharacterized protein</fullName>
    </submittedName>
</protein>
<name>A0ABC8Q4W6_9RALS</name>